<reference evidence="9" key="2">
    <citation type="journal article" date="2018" name="BMC Genomics">
        <title>A manually annotated Actinidia chinensis var. chinensis (kiwifruit) genome highlights the challenges associated with draft genomes and gene prediction in plants.</title>
        <authorList>
            <person name="Pilkington S.M."/>
            <person name="Crowhurst R."/>
            <person name="Hilario E."/>
            <person name="Nardozza S."/>
            <person name="Fraser L."/>
            <person name="Peng Y."/>
            <person name="Gunaseelan K."/>
            <person name="Simpson R."/>
            <person name="Tahir J."/>
            <person name="Deroles S.C."/>
            <person name="Templeton K."/>
            <person name="Luo Z."/>
            <person name="Davy M."/>
            <person name="Cheng C."/>
            <person name="McNeilage M."/>
            <person name="Scaglione D."/>
            <person name="Liu Y."/>
            <person name="Zhang Q."/>
            <person name="Datson P."/>
            <person name="De Silva N."/>
            <person name="Gardiner S.E."/>
            <person name="Bassett H."/>
            <person name="Chagne D."/>
            <person name="McCallum J."/>
            <person name="Dzierzon H."/>
            <person name="Deng C."/>
            <person name="Wang Y.Y."/>
            <person name="Barron L."/>
            <person name="Manako K."/>
            <person name="Bowen J."/>
            <person name="Foster T.M."/>
            <person name="Erridge Z.A."/>
            <person name="Tiffin H."/>
            <person name="Waite C.N."/>
            <person name="Davies K.M."/>
            <person name="Grierson E.P."/>
            <person name="Laing W.A."/>
            <person name="Kirk R."/>
            <person name="Chen X."/>
            <person name="Wood M."/>
            <person name="Montefiori M."/>
            <person name="Brummell D.A."/>
            <person name="Schwinn K.E."/>
            <person name="Catanach A."/>
            <person name="Fullerton C."/>
            <person name="Li D."/>
            <person name="Meiyalaghan S."/>
            <person name="Nieuwenhuizen N."/>
            <person name="Read N."/>
            <person name="Prakash R."/>
            <person name="Hunter D."/>
            <person name="Zhang H."/>
            <person name="McKenzie M."/>
            <person name="Knabel M."/>
            <person name="Harris A."/>
            <person name="Allan A.C."/>
            <person name="Gleave A."/>
            <person name="Chen A."/>
            <person name="Janssen B.J."/>
            <person name="Plunkett B."/>
            <person name="Ampomah-Dwamena C."/>
            <person name="Voogd C."/>
            <person name="Leif D."/>
            <person name="Lafferty D."/>
            <person name="Souleyre E.J.F."/>
            <person name="Varkonyi-Gasic E."/>
            <person name="Gambi F."/>
            <person name="Hanley J."/>
            <person name="Yao J.L."/>
            <person name="Cheung J."/>
            <person name="David K.M."/>
            <person name="Warren B."/>
            <person name="Marsh K."/>
            <person name="Snowden K.C."/>
            <person name="Lin-Wang K."/>
            <person name="Brian L."/>
            <person name="Martinez-Sanchez M."/>
            <person name="Wang M."/>
            <person name="Ileperuma N."/>
            <person name="Macnee N."/>
            <person name="Campin R."/>
            <person name="McAtee P."/>
            <person name="Drummond R.S.M."/>
            <person name="Espley R.V."/>
            <person name="Ireland H.S."/>
            <person name="Wu R."/>
            <person name="Atkinson R.G."/>
            <person name="Karunairetnam S."/>
            <person name="Bulley S."/>
            <person name="Chunkath S."/>
            <person name="Hanley Z."/>
            <person name="Storey R."/>
            <person name="Thrimawithana A.H."/>
            <person name="Thomson S."/>
            <person name="David C."/>
            <person name="Testolin R."/>
            <person name="Huang H."/>
            <person name="Hellens R.P."/>
            <person name="Schaffer R.J."/>
        </authorList>
    </citation>
    <scope>NUCLEOTIDE SEQUENCE [LARGE SCALE GENOMIC DNA]</scope>
    <source>
        <strain evidence="9">cv. Red5</strain>
    </source>
</reference>
<evidence type="ECO:0000256" key="3">
    <source>
        <dbReference type="ARBA" id="ARBA00022833"/>
    </source>
</evidence>
<dbReference type="PROSITE" id="PS51999">
    <property type="entry name" value="ZF_GRF"/>
    <property type="match status" value="1"/>
</dbReference>
<dbReference type="STRING" id="1590841.A0A2R6RZA4"/>
<keyword evidence="8" id="KW-0413">Isomerase</keyword>
<dbReference type="Proteomes" id="UP000241394">
    <property type="component" value="Chromosome LG2"/>
</dbReference>
<dbReference type="GO" id="GO:0008270">
    <property type="term" value="F:zinc ion binding"/>
    <property type="evidence" value="ECO:0007669"/>
    <property type="project" value="UniProtKB-KW"/>
</dbReference>
<evidence type="ECO:0000256" key="2">
    <source>
        <dbReference type="ARBA" id="ARBA00022771"/>
    </source>
</evidence>
<organism evidence="8 9">
    <name type="scientific">Actinidia chinensis var. chinensis</name>
    <name type="common">Chinese soft-hair kiwi</name>
    <dbReference type="NCBI Taxonomy" id="1590841"/>
    <lineage>
        <taxon>Eukaryota</taxon>
        <taxon>Viridiplantae</taxon>
        <taxon>Streptophyta</taxon>
        <taxon>Embryophyta</taxon>
        <taxon>Tracheophyta</taxon>
        <taxon>Spermatophyta</taxon>
        <taxon>Magnoliopsida</taxon>
        <taxon>eudicotyledons</taxon>
        <taxon>Gunneridae</taxon>
        <taxon>Pentapetalae</taxon>
        <taxon>asterids</taxon>
        <taxon>Ericales</taxon>
        <taxon>Actinidiaceae</taxon>
        <taxon>Actinidia</taxon>
    </lineage>
</organism>
<dbReference type="InterPro" id="IPR010666">
    <property type="entry name" value="Znf_GRF"/>
</dbReference>
<feature type="compositionally biased region" description="Polar residues" evidence="5">
    <location>
        <begin position="31"/>
        <end position="41"/>
    </location>
</feature>
<reference evidence="8 9" key="1">
    <citation type="submission" date="2017-07" db="EMBL/GenBank/DDBJ databases">
        <title>An improved, manually edited Actinidia chinensis var. chinensis (kiwifruit) genome highlights the challenges associated with draft genomes and gene prediction in plants.</title>
        <authorList>
            <person name="Pilkington S."/>
            <person name="Crowhurst R."/>
            <person name="Hilario E."/>
            <person name="Nardozza S."/>
            <person name="Fraser L."/>
            <person name="Peng Y."/>
            <person name="Gunaseelan K."/>
            <person name="Simpson R."/>
            <person name="Tahir J."/>
            <person name="Deroles S."/>
            <person name="Templeton K."/>
            <person name="Luo Z."/>
            <person name="Davy M."/>
            <person name="Cheng C."/>
            <person name="Mcneilage M."/>
            <person name="Scaglione D."/>
            <person name="Liu Y."/>
            <person name="Zhang Q."/>
            <person name="Datson P."/>
            <person name="De Silva N."/>
            <person name="Gardiner S."/>
            <person name="Bassett H."/>
            <person name="Chagne D."/>
            <person name="Mccallum J."/>
            <person name="Dzierzon H."/>
            <person name="Deng C."/>
            <person name="Wang Y.-Y."/>
            <person name="Barron N."/>
            <person name="Manako K."/>
            <person name="Bowen J."/>
            <person name="Foster T."/>
            <person name="Erridge Z."/>
            <person name="Tiffin H."/>
            <person name="Waite C."/>
            <person name="Davies K."/>
            <person name="Grierson E."/>
            <person name="Laing W."/>
            <person name="Kirk R."/>
            <person name="Chen X."/>
            <person name="Wood M."/>
            <person name="Montefiori M."/>
            <person name="Brummell D."/>
            <person name="Schwinn K."/>
            <person name="Catanach A."/>
            <person name="Fullerton C."/>
            <person name="Li D."/>
            <person name="Meiyalaghan S."/>
            <person name="Nieuwenhuizen N."/>
            <person name="Read N."/>
            <person name="Prakash R."/>
            <person name="Hunter D."/>
            <person name="Zhang H."/>
            <person name="Mckenzie M."/>
            <person name="Knabel M."/>
            <person name="Harris A."/>
            <person name="Allan A."/>
            <person name="Chen A."/>
            <person name="Janssen B."/>
            <person name="Plunkett B."/>
            <person name="Dwamena C."/>
            <person name="Voogd C."/>
            <person name="Leif D."/>
            <person name="Lafferty D."/>
            <person name="Souleyre E."/>
            <person name="Varkonyi-Gasic E."/>
            <person name="Gambi F."/>
            <person name="Hanley J."/>
            <person name="Yao J.-L."/>
            <person name="Cheung J."/>
            <person name="David K."/>
            <person name="Warren B."/>
            <person name="Marsh K."/>
            <person name="Snowden K."/>
            <person name="Lin-Wang K."/>
            <person name="Brian L."/>
            <person name="Martinez-Sanchez M."/>
            <person name="Wang M."/>
            <person name="Ileperuma N."/>
            <person name="Macnee N."/>
            <person name="Campin R."/>
            <person name="Mcatee P."/>
            <person name="Drummond R."/>
            <person name="Espley R."/>
            <person name="Ireland H."/>
            <person name="Wu R."/>
            <person name="Atkinson R."/>
            <person name="Karunairetnam S."/>
            <person name="Bulley S."/>
            <person name="Chunkath S."/>
            <person name="Hanley Z."/>
            <person name="Storey R."/>
            <person name="Thrimawithana A."/>
            <person name="Thomson S."/>
            <person name="David C."/>
            <person name="Testolin R."/>
        </authorList>
    </citation>
    <scope>NUCLEOTIDE SEQUENCE [LARGE SCALE GENOMIC DNA]</scope>
    <source>
        <strain evidence="9">cv. Red5</strain>
        <tissue evidence="8">Young leaf</tissue>
    </source>
</reference>
<accession>A0A2R6RZA4</accession>
<evidence type="ECO:0000313" key="9">
    <source>
        <dbReference type="Proteomes" id="UP000241394"/>
    </source>
</evidence>
<evidence type="ECO:0000259" key="6">
    <source>
        <dbReference type="PROSITE" id="PS50158"/>
    </source>
</evidence>
<evidence type="ECO:0000259" key="7">
    <source>
        <dbReference type="PROSITE" id="PS51999"/>
    </source>
</evidence>
<evidence type="ECO:0000256" key="4">
    <source>
        <dbReference type="PROSITE-ProRule" id="PRU00047"/>
    </source>
</evidence>
<evidence type="ECO:0000313" key="8">
    <source>
        <dbReference type="EMBL" id="PSS35336.1"/>
    </source>
</evidence>
<dbReference type="Pfam" id="PF00098">
    <property type="entry name" value="zf-CCHC"/>
    <property type="match status" value="1"/>
</dbReference>
<dbReference type="Gene3D" id="4.10.60.10">
    <property type="entry name" value="Zinc finger, CCHC-type"/>
    <property type="match status" value="1"/>
</dbReference>
<feature type="region of interest" description="Disordered" evidence="5">
    <location>
        <begin position="1"/>
        <end position="42"/>
    </location>
</feature>
<keyword evidence="9" id="KW-1185">Reference proteome</keyword>
<dbReference type="PANTHER" id="PTHR33680">
    <property type="entry name" value="OS07G0190500 PROTEIN"/>
    <property type="match status" value="1"/>
</dbReference>
<dbReference type="OrthoDB" id="2425403at2759"/>
<feature type="domain" description="GRF-type" evidence="7">
    <location>
        <begin position="86"/>
        <end position="128"/>
    </location>
</feature>
<proteinExistence type="predicted"/>
<dbReference type="OMA" id="PFFCCIF"/>
<protein>
    <submittedName>
        <fullName evidence="8">DNA topoisomerase</fullName>
    </submittedName>
</protein>
<evidence type="ECO:0000256" key="5">
    <source>
        <dbReference type="SAM" id="MobiDB-lite"/>
    </source>
</evidence>
<dbReference type="PROSITE" id="PS50158">
    <property type="entry name" value="ZF_CCHC"/>
    <property type="match status" value="1"/>
</dbReference>
<keyword evidence="2 4" id="KW-0863">Zinc-finger</keyword>
<gene>
    <name evidence="8" type="ORF">CEY00_Acc02542</name>
</gene>
<dbReference type="InParanoid" id="A0A2R6RZA4"/>
<dbReference type="SMART" id="SM00343">
    <property type="entry name" value="ZnF_C2HC"/>
    <property type="match status" value="1"/>
</dbReference>
<feature type="compositionally biased region" description="Basic and acidic residues" evidence="5">
    <location>
        <begin position="1"/>
        <end position="13"/>
    </location>
</feature>
<sequence>MKEETTRRFEKHSGGGGSNTPISGAWPPLSNGGQNANCQSPRRSRDEDMATCFNCQKLGHWVKDCPKISPRRTPQPPFSGRLVFHCTCGGGPCVVLVSESHNNPRRKYYRCTRYFVGKCDLFRWCDSVSNDEMIYTPICGGCGAGPCRIQDQTWGAEGGRRFFVCPIKKGYGACDFTKPLDDTTDHLDESVGSPQSTLTYCHTISPSNSDLAEERCFTHQGIEIESPVVDTPEHPSHQGMQIESRLVDTPELPHKLKDSELSKKERLPMVDFWEQEGSSNEPLQKHCKRMRHRAPKIDGLVLDSISNCNDMSQSKSGDSTMETVDRASVLTSEALIHQRQAEFLRQISSAGASLPEGVFPSFDRIAGPQDVNKFDAEASTVDMQNSSSVNPTLITAGQSLGALLREPSDLKSPPKILQGNIMKQSILDIFKQAAMHLQDGLLTLLESMDFHDHESMLRGANSAFGALDGLIVDYQPFREQVMNLIECAASLSKIEMSIKNDLSSQELVYWYNRKRLQLEDISHLHSETSTTLKASNEQLQSLLKEVSCLKDTLFHKEVELSCVMAENNELCTRFDQISKDKLQSELDLQVKFEEAEKALKLCQQREAERNIAKTSFEEARSKLRQKCNISLLM</sequence>
<dbReference type="Gramene" id="PSS35336">
    <property type="protein sequence ID" value="PSS35336"/>
    <property type="gene ID" value="CEY00_Acc02542"/>
</dbReference>
<dbReference type="AlphaFoldDB" id="A0A2R6RZA4"/>
<dbReference type="PANTHER" id="PTHR33680:SF1">
    <property type="entry name" value="OS05G0489500 PROTEIN"/>
    <property type="match status" value="1"/>
</dbReference>
<evidence type="ECO:0000256" key="1">
    <source>
        <dbReference type="ARBA" id="ARBA00022723"/>
    </source>
</evidence>
<name>A0A2R6RZA4_ACTCC</name>
<dbReference type="GO" id="GO:0016853">
    <property type="term" value="F:isomerase activity"/>
    <property type="evidence" value="ECO:0007669"/>
    <property type="project" value="UniProtKB-KW"/>
</dbReference>
<dbReference type="InterPro" id="IPR036875">
    <property type="entry name" value="Znf_CCHC_sf"/>
</dbReference>
<dbReference type="SUPFAM" id="SSF57756">
    <property type="entry name" value="Retrovirus zinc finger-like domains"/>
    <property type="match status" value="1"/>
</dbReference>
<dbReference type="EMBL" id="NKQK01000002">
    <property type="protein sequence ID" value="PSS35336.1"/>
    <property type="molecule type" value="Genomic_DNA"/>
</dbReference>
<keyword evidence="1" id="KW-0479">Metal-binding</keyword>
<dbReference type="InterPro" id="IPR001878">
    <property type="entry name" value="Znf_CCHC"/>
</dbReference>
<dbReference type="Pfam" id="PF06839">
    <property type="entry name" value="Zn_ribbon_GRF"/>
    <property type="match status" value="1"/>
</dbReference>
<comment type="caution">
    <text evidence="8">The sequence shown here is derived from an EMBL/GenBank/DDBJ whole genome shotgun (WGS) entry which is preliminary data.</text>
</comment>
<keyword evidence="3" id="KW-0862">Zinc</keyword>
<feature type="domain" description="CCHC-type" evidence="6">
    <location>
        <begin position="52"/>
        <end position="67"/>
    </location>
</feature>
<dbReference type="FunCoup" id="A0A2R6RZA4">
    <property type="interactions" value="42"/>
</dbReference>
<dbReference type="GO" id="GO:0003676">
    <property type="term" value="F:nucleic acid binding"/>
    <property type="evidence" value="ECO:0007669"/>
    <property type="project" value="InterPro"/>
</dbReference>